<dbReference type="GO" id="GO:0003677">
    <property type="term" value="F:DNA binding"/>
    <property type="evidence" value="ECO:0007669"/>
    <property type="project" value="UniProtKB-KW"/>
</dbReference>
<dbReference type="InterPro" id="IPR000212">
    <property type="entry name" value="DNA_helicase_UvrD/REP"/>
</dbReference>
<keyword evidence="6" id="KW-0238">DNA-binding</keyword>
<dbReference type="GO" id="GO:0016787">
    <property type="term" value="F:hydrolase activity"/>
    <property type="evidence" value="ECO:0007669"/>
    <property type="project" value="UniProtKB-UniRule"/>
</dbReference>
<dbReference type="SUPFAM" id="SSF52540">
    <property type="entry name" value="P-loop containing nucleoside triphosphate hydrolases"/>
    <property type="match status" value="1"/>
</dbReference>
<dbReference type="GO" id="GO:0009314">
    <property type="term" value="P:response to radiation"/>
    <property type="evidence" value="ECO:0007669"/>
    <property type="project" value="UniProtKB-ARBA"/>
</dbReference>
<evidence type="ECO:0000256" key="1">
    <source>
        <dbReference type="ARBA" id="ARBA00009922"/>
    </source>
</evidence>
<dbReference type="CDD" id="cd17932">
    <property type="entry name" value="DEXQc_UvrD"/>
    <property type="match status" value="1"/>
</dbReference>
<evidence type="ECO:0000256" key="5">
    <source>
        <dbReference type="ARBA" id="ARBA00022840"/>
    </source>
</evidence>
<proteinExistence type="inferred from homology"/>
<protein>
    <recommendedName>
        <fullName evidence="9">DNA 3'-5' helicase</fullName>
        <ecNumber evidence="9">5.6.2.4</ecNumber>
    </recommendedName>
</protein>
<evidence type="ECO:0000256" key="3">
    <source>
        <dbReference type="ARBA" id="ARBA00022801"/>
    </source>
</evidence>
<evidence type="ECO:0000256" key="6">
    <source>
        <dbReference type="ARBA" id="ARBA00023125"/>
    </source>
</evidence>
<dbReference type="Pfam" id="PF13538">
    <property type="entry name" value="UvrD_C_2"/>
    <property type="match status" value="1"/>
</dbReference>
<feature type="domain" description="UvrD-like helicase ATP-binding" evidence="12">
    <location>
        <begin position="5"/>
        <end position="302"/>
    </location>
</feature>
<keyword evidence="2 11" id="KW-0547">Nucleotide-binding</keyword>
<evidence type="ECO:0000256" key="9">
    <source>
        <dbReference type="ARBA" id="ARBA00034808"/>
    </source>
</evidence>
<dbReference type="InterPro" id="IPR014016">
    <property type="entry name" value="UvrD-like_ATP-bd"/>
</dbReference>
<evidence type="ECO:0000256" key="2">
    <source>
        <dbReference type="ARBA" id="ARBA00022741"/>
    </source>
</evidence>
<dbReference type="CDD" id="cd18807">
    <property type="entry name" value="SF1_C_UvrD"/>
    <property type="match status" value="1"/>
</dbReference>
<sequence length="613" mass="69371">MDILKDLDTSQVEAVKQTEGPVLILAGAGSGKTRVLTYKVAYLISRGVDPTNILCATFTNKAANEMKERIQKLIAHSSLLMGKKRPNEKPHERFTINDSPYVGTFHAFCAKLLRIDGKYIGIPSGYLIYDDDDSLSLVKRIMADLNISTKSFRPSSILGAISSAKSELIGPADYAQFAHGYFAETVAGVYREYQKELHKINACDFDDLLMRTVELFRKEAQVLDKWAGRFEYVLVDEYQDVNTAQYVLTKQLANVHGNLTVVGDASQAIYSFRGADFRNILNFERDFPNAKVFNLEQNYRSTQNILDAANAVIAHNSSHPVLKLWTENPMGEKISTYSAQSEVDEANFLTNIILENRTKLSSFAVLYRTNAQSRTIEEAFLHANIPYRLYGGVSFYARKEIKDVMAYLRLIANPKDKVSKNRVEKLGKRRYEKFSEMVKKLNLESDPQEKAGYKKGRTLSPLGLIEKVLLATDYLLLIDDGTEQGLMRVENVKELKSVASDFEDLSTFLENVTLMEGRVTPEKSYEAESDSVKLMTLHAAKGLEFDNVFIIGMEEGLFPHSRSMLDPQQIEEERRLAYVGMTRARKKLYLTYATNRLYFGTQSSNLVSRFVVD</sequence>
<dbReference type="InterPro" id="IPR027417">
    <property type="entry name" value="P-loop_NTPase"/>
</dbReference>
<comment type="similarity">
    <text evidence="1">Belongs to the helicase family. UvrD subfamily.</text>
</comment>
<dbReference type="GO" id="GO:0005829">
    <property type="term" value="C:cytosol"/>
    <property type="evidence" value="ECO:0007669"/>
    <property type="project" value="TreeGrafter"/>
</dbReference>
<dbReference type="PROSITE" id="PS51217">
    <property type="entry name" value="UVRD_HELICASE_CTER"/>
    <property type="match status" value="1"/>
</dbReference>
<dbReference type="FunFam" id="1.10.10.160:FF:000001">
    <property type="entry name" value="ATP-dependent DNA helicase"/>
    <property type="match status" value="1"/>
</dbReference>
<dbReference type="EC" id="5.6.2.4" evidence="9"/>
<evidence type="ECO:0000256" key="4">
    <source>
        <dbReference type="ARBA" id="ARBA00022806"/>
    </source>
</evidence>
<comment type="catalytic activity">
    <reaction evidence="10">
        <text>ATP + H2O = ADP + phosphate + H(+)</text>
        <dbReference type="Rhea" id="RHEA:13065"/>
        <dbReference type="ChEBI" id="CHEBI:15377"/>
        <dbReference type="ChEBI" id="CHEBI:15378"/>
        <dbReference type="ChEBI" id="CHEBI:30616"/>
        <dbReference type="ChEBI" id="CHEBI:43474"/>
        <dbReference type="ChEBI" id="CHEBI:456216"/>
        <dbReference type="EC" id="5.6.2.4"/>
    </reaction>
</comment>
<keyword evidence="3 11" id="KW-0378">Hydrolase</keyword>
<evidence type="ECO:0000256" key="11">
    <source>
        <dbReference type="PROSITE-ProRule" id="PRU00560"/>
    </source>
</evidence>
<dbReference type="GO" id="GO:0043138">
    <property type="term" value="F:3'-5' DNA helicase activity"/>
    <property type="evidence" value="ECO:0007669"/>
    <property type="project" value="UniProtKB-EC"/>
</dbReference>
<feature type="domain" description="UvrD-like helicase C-terminal" evidence="13">
    <location>
        <begin position="303"/>
        <end position="542"/>
    </location>
</feature>
<dbReference type="GO" id="GO:0005524">
    <property type="term" value="F:ATP binding"/>
    <property type="evidence" value="ECO:0007669"/>
    <property type="project" value="UniProtKB-UniRule"/>
</dbReference>
<dbReference type="EMBL" id="MFBT01000028">
    <property type="protein sequence ID" value="OGD98881.1"/>
    <property type="molecule type" value="Genomic_DNA"/>
</dbReference>
<feature type="non-terminal residue" evidence="14">
    <location>
        <position position="613"/>
    </location>
</feature>
<dbReference type="Gene3D" id="1.10.486.10">
    <property type="entry name" value="PCRA, domain 4"/>
    <property type="match status" value="1"/>
</dbReference>
<name>A0A1F5H446_9BACT</name>
<evidence type="ECO:0000256" key="7">
    <source>
        <dbReference type="ARBA" id="ARBA00023235"/>
    </source>
</evidence>
<keyword evidence="5 11" id="KW-0067">ATP-binding</keyword>
<evidence type="ECO:0000256" key="10">
    <source>
        <dbReference type="ARBA" id="ARBA00048988"/>
    </source>
</evidence>
<dbReference type="PANTHER" id="PTHR11070">
    <property type="entry name" value="UVRD / RECB / PCRA DNA HELICASE FAMILY MEMBER"/>
    <property type="match status" value="1"/>
</dbReference>
<gene>
    <name evidence="14" type="ORF">A3B54_04975</name>
</gene>
<comment type="caution">
    <text evidence="14">The sequence shown here is derived from an EMBL/GenBank/DDBJ whole genome shotgun (WGS) entry which is preliminary data.</text>
</comment>
<feature type="binding site" evidence="11">
    <location>
        <begin position="26"/>
        <end position="33"/>
    </location>
    <ligand>
        <name>ATP</name>
        <dbReference type="ChEBI" id="CHEBI:30616"/>
    </ligand>
</feature>
<dbReference type="PROSITE" id="PS51198">
    <property type="entry name" value="UVRD_HELICASE_ATP_BIND"/>
    <property type="match status" value="1"/>
</dbReference>
<dbReference type="Pfam" id="PF13361">
    <property type="entry name" value="UvrD_C"/>
    <property type="match status" value="1"/>
</dbReference>
<evidence type="ECO:0000313" key="15">
    <source>
        <dbReference type="Proteomes" id="UP000177039"/>
    </source>
</evidence>
<dbReference type="Gene3D" id="1.10.10.160">
    <property type="match status" value="1"/>
</dbReference>
<evidence type="ECO:0000256" key="8">
    <source>
        <dbReference type="ARBA" id="ARBA00034617"/>
    </source>
</evidence>
<evidence type="ECO:0000259" key="13">
    <source>
        <dbReference type="PROSITE" id="PS51217"/>
    </source>
</evidence>
<keyword evidence="4 11" id="KW-0347">Helicase</keyword>
<dbReference type="GO" id="GO:0033202">
    <property type="term" value="C:DNA helicase complex"/>
    <property type="evidence" value="ECO:0007669"/>
    <property type="project" value="TreeGrafter"/>
</dbReference>
<dbReference type="AlphaFoldDB" id="A0A1F5H446"/>
<dbReference type="GO" id="GO:0000725">
    <property type="term" value="P:recombinational repair"/>
    <property type="evidence" value="ECO:0007669"/>
    <property type="project" value="TreeGrafter"/>
</dbReference>
<dbReference type="Proteomes" id="UP000177039">
    <property type="component" value="Unassembled WGS sequence"/>
</dbReference>
<dbReference type="Gene3D" id="3.40.50.300">
    <property type="entry name" value="P-loop containing nucleotide triphosphate hydrolases"/>
    <property type="match status" value="2"/>
</dbReference>
<reference evidence="14 15" key="1">
    <citation type="journal article" date="2016" name="Nat. Commun.">
        <title>Thousands of microbial genomes shed light on interconnected biogeochemical processes in an aquifer system.</title>
        <authorList>
            <person name="Anantharaman K."/>
            <person name="Brown C.T."/>
            <person name="Hug L.A."/>
            <person name="Sharon I."/>
            <person name="Castelle C.J."/>
            <person name="Probst A.J."/>
            <person name="Thomas B.C."/>
            <person name="Singh A."/>
            <person name="Wilkins M.J."/>
            <person name="Karaoz U."/>
            <person name="Brodie E.L."/>
            <person name="Williams K.H."/>
            <person name="Hubbard S.S."/>
            <person name="Banfield J.F."/>
        </authorList>
    </citation>
    <scope>NUCLEOTIDE SEQUENCE [LARGE SCALE GENOMIC DNA]</scope>
</reference>
<organism evidence="14 15">
    <name type="scientific">Candidatus Curtissbacteria bacterium RIFCSPLOWO2_01_FULL_42_50</name>
    <dbReference type="NCBI Taxonomy" id="1797730"/>
    <lineage>
        <taxon>Bacteria</taxon>
        <taxon>Candidatus Curtissiibacteriota</taxon>
    </lineage>
</organism>
<dbReference type="InterPro" id="IPR014017">
    <property type="entry name" value="DNA_helicase_UvrD-like_C"/>
</dbReference>
<evidence type="ECO:0000313" key="14">
    <source>
        <dbReference type="EMBL" id="OGD98881.1"/>
    </source>
</evidence>
<dbReference type="PANTHER" id="PTHR11070:SF2">
    <property type="entry name" value="ATP-DEPENDENT DNA HELICASE SRS2"/>
    <property type="match status" value="1"/>
</dbReference>
<dbReference type="InterPro" id="IPR013986">
    <property type="entry name" value="DExx_box_DNA_helicase_dom_sf"/>
</dbReference>
<accession>A0A1F5H446</accession>
<dbReference type="Pfam" id="PF00580">
    <property type="entry name" value="UvrD-helicase"/>
    <property type="match status" value="1"/>
</dbReference>
<evidence type="ECO:0000259" key="12">
    <source>
        <dbReference type="PROSITE" id="PS51198"/>
    </source>
</evidence>
<keyword evidence="7" id="KW-0413">Isomerase</keyword>
<dbReference type="InterPro" id="IPR027785">
    <property type="entry name" value="UvrD-like_helicase_C"/>
</dbReference>
<comment type="catalytic activity">
    <reaction evidence="8">
        <text>Couples ATP hydrolysis with the unwinding of duplex DNA by translocating in the 3'-5' direction.</text>
        <dbReference type="EC" id="5.6.2.4"/>
    </reaction>
</comment>